<dbReference type="InterPro" id="IPR011041">
    <property type="entry name" value="Quinoprot_gluc/sorb_DH_b-prop"/>
</dbReference>
<dbReference type="PANTHER" id="PTHR19328:SF13">
    <property type="entry name" value="HIPL1 PROTEIN"/>
    <property type="match status" value="1"/>
</dbReference>
<feature type="signal peptide" evidence="2">
    <location>
        <begin position="1"/>
        <end position="26"/>
    </location>
</feature>
<dbReference type="PROSITE" id="PS51257">
    <property type="entry name" value="PROKAR_LIPOPROTEIN"/>
    <property type="match status" value="1"/>
</dbReference>
<organism evidence="4 5">
    <name type="scientific">Prauserella oleivorans</name>
    <dbReference type="NCBI Taxonomy" id="1478153"/>
    <lineage>
        <taxon>Bacteria</taxon>
        <taxon>Bacillati</taxon>
        <taxon>Actinomycetota</taxon>
        <taxon>Actinomycetes</taxon>
        <taxon>Pseudonocardiales</taxon>
        <taxon>Pseudonocardiaceae</taxon>
        <taxon>Prauserella</taxon>
    </lineage>
</organism>
<dbReference type="Proteomes" id="UP001597478">
    <property type="component" value="Unassembled WGS sequence"/>
</dbReference>
<dbReference type="EMBL" id="JBHUOF010000006">
    <property type="protein sequence ID" value="MFD2798932.1"/>
    <property type="molecule type" value="Genomic_DNA"/>
</dbReference>
<dbReference type="Gene3D" id="2.120.10.30">
    <property type="entry name" value="TolB, C-terminal domain"/>
    <property type="match status" value="1"/>
</dbReference>
<evidence type="ECO:0000313" key="4">
    <source>
        <dbReference type="EMBL" id="MFD2798932.1"/>
    </source>
</evidence>
<name>A0ABW5W556_9PSEU</name>
<dbReference type="InterPro" id="IPR012938">
    <property type="entry name" value="Glc/Sorbosone_DH"/>
</dbReference>
<evidence type="ECO:0000313" key="5">
    <source>
        <dbReference type="Proteomes" id="UP001597478"/>
    </source>
</evidence>
<keyword evidence="2" id="KW-0732">Signal</keyword>
<gene>
    <name evidence="4" type="ORF">ACFS2C_05950</name>
</gene>
<dbReference type="SUPFAM" id="SSF50952">
    <property type="entry name" value="Soluble quinoprotein glucose dehydrogenase"/>
    <property type="match status" value="1"/>
</dbReference>
<comment type="caution">
    <text evidence="4">The sequence shown here is derived from an EMBL/GenBank/DDBJ whole genome shotgun (WGS) entry which is preliminary data.</text>
</comment>
<dbReference type="InterPro" id="IPR011042">
    <property type="entry name" value="6-blade_b-propeller_TolB-like"/>
</dbReference>
<keyword evidence="5" id="KW-1185">Reference proteome</keyword>
<reference evidence="5" key="1">
    <citation type="journal article" date="2019" name="Int. J. Syst. Evol. Microbiol.">
        <title>The Global Catalogue of Microorganisms (GCM) 10K type strain sequencing project: providing services to taxonomists for standard genome sequencing and annotation.</title>
        <authorList>
            <consortium name="The Broad Institute Genomics Platform"/>
            <consortium name="The Broad Institute Genome Sequencing Center for Infectious Disease"/>
            <person name="Wu L."/>
            <person name="Ma J."/>
        </authorList>
    </citation>
    <scope>NUCLEOTIDE SEQUENCE [LARGE SCALE GENOMIC DNA]</scope>
    <source>
        <strain evidence="5">IBRC-M 10906</strain>
    </source>
</reference>
<accession>A0ABW5W556</accession>
<sequence length="414" mass="44186">MRPRTPAVVSLALLALVTACTGEQPAQQQQPAEPARTTAATTTASPTSGAAAPTGTALRVEEVAGGLEHGWDIGFLPDGRMLVTERPARFKLVDAGTVTEISADLDDVHVEGEGGLMGLVVHPDFERTREFTTCQTHQDNGDAIDVRLVTWRLSEDARAATRVRDLLTGLPVNDSGRHSGCRPTIAADGALLVGTGDTADDPAIPQDRRNLGGKVLRIDLRTGEGLPDNPFASSRDANERRIYTYGHRNVQGVAVRPGSGQVFASEHGPTGFDEMNRIRPGANYGWDPSQGGTVDFYDEDVPMTDRERFPDAVPPLWTSGETSTEAPSGAAFLTGERWGELNGSLAVVALRGQKVLLFQLNDAGTEVTNLHLPTELNDTYGRLRGVRSGPDGALYITTSEGDDDKLLRVTLAGS</sequence>
<feature type="domain" description="Glucose/Sorbosone dehydrogenase" evidence="3">
    <location>
        <begin position="67"/>
        <end position="403"/>
    </location>
</feature>
<evidence type="ECO:0000259" key="3">
    <source>
        <dbReference type="Pfam" id="PF07995"/>
    </source>
</evidence>
<feature type="chain" id="PRO_5045930233" evidence="2">
    <location>
        <begin position="27"/>
        <end position="414"/>
    </location>
</feature>
<dbReference type="Pfam" id="PF07995">
    <property type="entry name" value="GSDH"/>
    <property type="match status" value="1"/>
</dbReference>
<evidence type="ECO:0000256" key="2">
    <source>
        <dbReference type="SAM" id="SignalP"/>
    </source>
</evidence>
<dbReference type="RefSeq" id="WP_377389744.1">
    <property type="nucleotide sequence ID" value="NZ_JBHSAN010000018.1"/>
</dbReference>
<dbReference type="PANTHER" id="PTHR19328">
    <property type="entry name" value="HEDGEHOG-INTERACTING PROTEIN"/>
    <property type="match status" value="1"/>
</dbReference>
<feature type="region of interest" description="Disordered" evidence="1">
    <location>
        <begin position="23"/>
        <end position="55"/>
    </location>
</feature>
<proteinExistence type="predicted"/>
<evidence type="ECO:0000256" key="1">
    <source>
        <dbReference type="SAM" id="MobiDB-lite"/>
    </source>
</evidence>
<protein>
    <submittedName>
        <fullName evidence="4">PQQ-dependent sugar dehydrogenase</fullName>
    </submittedName>
</protein>